<reference evidence="2 3" key="1">
    <citation type="submission" date="2015-02" db="EMBL/GenBank/DDBJ databases">
        <title>Genome Sequence of Jannaschia aquimarina DSM28248, a member of the Roseobacter clade.</title>
        <authorList>
            <person name="Voget S."/>
            <person name="Daniel R."/>
        </authorList>
    </citation>
    <scope>NUCLEOTIDE SEQUENCE [LARGE SCALE GENOMIC DNA]</scope>
    <source>
        <strain evidence="2 3">GSW-M26</strain>
    </source>
</reference>
<dbReference type="RefSeq" id="WP_052500935.1">
    <property type="nucleotide sequence ID" value="NZ_FZPF01000005.1"/>
</dbReference>
<sequence>MRFVLICALIAPLAGCGAIGSLSSGASSPFGQGIRGSATEVDGIRFRSRVRAEERGSRNFTVATAGAQRNVPAALEAGRQRAVEYCLTRFGESDIAWTISPDRPVAEVSIADGGALQLAGACISR</sequence>
<evidence type="ECO:0000313" key="2">
    <source>
        <dbReference type="EMBL" id="KIT15809.1"/>
    </source>
</evidence>
<keyword evidence="3" id="KW-1185">Reference proteome</keyword>
<dbReference type="STRING" id="935700.jaqu_23890"/>
<name>A0A0D1EDQ5_9RHOB</name>
<gene>
    <name evidence="2" type="ORF">jaqu_23890</name>
</gene>
<proteinExistence type="predicted"/>
<organism evidence="2 3">
    <name type="scientific">Jannaschia aquimarina</name>
    <dbReference type="NCBI Taxonomy" id="935700"/>
    <lineage>
        <taxon>Bacteria</taxon>
        <taxon>Pseudomonadati</taxon>
        <taxon>Pseudomonadota</taxon>
        <taxon>Alphaproteobacteria</taxon>
        <taxon>Rhodobacterales</taxon>
        <taxon>Roseobacteraceae</taxon>
        <taxon>Jannaschia</taxon>
    </lineage>
</organism>
<keyword evidence="1" id="KW-0732">Signal</keyword>
<dbReference type="AlphaFoldDB" id="A0A0D1EDQ5"/>
<dbReference type="PATRIC" id="fig|935700.4.peg.2459"/>
<feature type="chain" id="PRO_5002229879" description="Lipoprotein" evidence="1">
    <location>
        <begin position="27"/>
        <end position="125"/>
    </location>
</feature>
<evidence type="ECO:0000313" key="3">
    <source>
        <dbReference type="Proteomes" id="UP000032232"/>
    </source>
</evidence>
<comment type="caution">
    <text evidence="2">The sequence shown here is derived from an EMBL/GenBank/DDBJ whole genome shotgun (WGS) entry which is preliminary data.</text>
</comment>
<evidence type="ECO:0000256" key="1">
    <source>
        <dbReference type="SAM" id="SignalP"/>
    </source>
</evidence>
<dbReference type="Proteomes" id="UP000032232">
    <property type="component" value="Unassembled WGS sequence"/>
</dbReference>
<feature type="signal peptide" evidence="1">
    <location>
        <begin position="1"/>
        <end position="26"/>
    </location>
</feature>
<evidence type="ECO:0008006" key="4">
    <source>
        <dbReference type="Google" id="ProtNLM"/>
    </source>
</evidence>
<protein>
    <recommendedName>
        <fullName evidence="4">Lipoprotein</fullName>
    </recommendedName>
</protein>
<accession>A0A0D1EDQ5</accession>
<dbReference type="OrthoDB" id="7659281at2"/>
<dbReference type="EMBL" id="JYFE01000042">
    <property type="protein sequence ID" value="KIT15809.1"/>
    <property type="molecule type" value="Genomic_DNA"/>
</dbReference>